<dbReference type="HOGENOM" id="CLU_096783_0_0_14"/>
<sequence>MEVPTKLLLGLGGASAAGIGSAAGYMHFFPSESKETFKSKYELALIQDNENSIWTKKLSTLNSGTPKHPSLISAKNKNNTDSLKKACQSLYNSTFSQDLMGDFKNFCSKNYSDTIGDKKPIEATTDIKTQWADFKAKNNDTLGGKLLDVHTSKKSSDNEPSDWKEQILTACKSIASSIFEGEIKGYLDICTKQ</sequence>
<organism evidence="1 2">
    <name type="scientific">Mycoplasma haemofelis (strain Langford 1)</name>
    <name type="common">Haemobartonella felis</name>
    <dbReference type="NCBI Taxonomy" id="941640"/>
    <lineage>
        <taxon>Bacteria</taxon>
        <taxon>Bacillati</taxon>
        <taxon>Mycoplasmatota</taxon>
        <taxon>Mollicutes</taxon>
        <taxon>Mycoplasmataceae</taxon>
        <taxon>Mycoplasma</taxon>
    </lineage>
</organism>
<keyword evidence="2" id="KW-1185">Reference proteome</keyword>
<name>E8ZH04_MYCHL</name>
<accession>E8ZH04</accession>
<reference evidence="1 2" key="1">
    <citation type="journal article" date="2011" name="J. Bacteriol.">
        <title>Complete genome sequence of Mycoplasma haemofelis, a hemotropic mycoplasma.</title>
        <authorList>
            <person name="Barker E.N."/>
            <person name="Helps C.R."/>
            <person name="Peters I.R."/>
            <person name="Darby A.C."/>
            <person name="Radford A.D."/>
            <person name="Tasker S."/>
        </authorList>
    </citation>
    <scope>NUCLEOTIDE SEQUENCE [LARGE SCALE GENOMIC DNA]</scope>
    <source>
        <strain evidence="1 2">Langford 1</strain>
    </source>
</reference>
<gene>
    <name evidence="1" type="ordered locus">HF1_04170</name>
</gene>
<dbReference type="KEGG" id="mha:HF1_04170"/>
<proteinExistence type="predicted"/>
<dbReference type="AlphaFoldDB" id="E8ZH04"/>
<dbReference type="EMBL" id="FR773153">
    <property type="protein sequence ID" value="CBY92425.1"/>
    <property type="molecule type" value="Genomic_DNA"/>
</dbReference>
<protein>
    <submittedName>
        <fullName evidence="1">Uncharacterized protein</fullName>
    </submittedName>
</protein>
<evidence type="ECO:0000313" key="2">
    <source>
        <dbReference type="Proteomes" id="UP000008637"/>
    </source>
</evidence>
<evidence type="ECO:0000313" key="1">
    <source>
        <dbReference type="EMBL" id="CBY92425.1"/>
    </source>
</evidence>
<dbReference type="Proteomes" id="UP000008637">
    <property type="component" value="Chromosome"/>
</dbReference>